<dbReference type="Gene3D" id="3.40.50.720">
    <property type="entry name" value="NAD(P)-binding Rossmann-like Domain"/>
    <property type="match status" value="1"/>
</dbReference>
<dbReference type="InterPro" id="IPR006367">
    <property type="entry name" value="Sirohaem_synthase_N"/>
</dbReference>
<proteinExistence type="predicted"/>
<evidence type="ECO:0000313" key="8">
    <source>
        <dbReference type="EMBL" id="CAB4670335.1"/>
    </source>
</evidence>
<gene>
    <name evidence="8" type="ORF">UFOPK2295_00760</name>
</gene>
<dbReference type="Pfam" id="PF14824">
    <property type="entry name" value="Sirohm_synth_M"/>
    <property type="match status" value="1"/>
</dbReference>
<evidence type="ECO:0000256" key="4">
    <source>
        <dbReference type="ARBA" id="ARBA00023027"/>
    </source>
</evidence>
<comment type="catalytic activity">
    <reaction evidence="6">
        <text>precorrin-2 + NAD(+) = sirohydrochlorin + NADH + 2 H(+)</text>
        <dbReference type="Rhea" id="RHEA:15613"/>
        <dbReference type="ChEBI" id="CHEBI:15378"/>
        <dbReference type="ChEBI" id="CHEBI:57540"/>
        <dbReference type="ChEBI" id="CHEBI:57945"/>
        <dbReference type="ChEBI" id="CHEBI:58351"/>
        <dbReference type="ChEBI" id="CHEBI:58827"/>
        <dbReference type="EC" id="1.3.1.76"/>
    </reaction>
</comment>
<dbReference type="SUPFAM" id="SSF51735">
    <property type="entry name" value="NAD(P)-binding Rossmann-fold domains"/>
    <property type="match status" value="1"/>
</dbReference>
<comment type="pathway">
    <text evidence="1">Porphyrin-containing compound metabolism; siroheme biosynthesis; sirohydrochlorin from precorrin-2: step 1/1.</text>
</comment>
<name>A0A6J6MC49_9ZZZZ</name>
<dbReference type="PANTHER" id="PTHR35330">
    <property type="entry name" value="SIROHEME BIOSYNTHESIS PROTEIN MET8"/>
    <property type="match status" value="1"/>
</dbReference>
<feature type="domain" description="Siroheme synthase central" evidence="7">
    <location>
        <begin position="127"/>
        <end position="153"/>
    </location>
</feature>
<keyword evidence="4" id="KW-0520">NAD</keyword>
<dbReference type="PANTHER" id="PTHR35330:SF1">
    <property type="entry name" value="SIROHEME BIOSYNTHESIS PROTEIN MET8"/>
    <property type="match status" value="1"/>
</dbReference>
<evidence type="ECO:0000256" key="6">
    <source>
        <dbReference type="ARBA" id="ARBA00047561"/>
    </source>
</evidence>
<sequence>MTGFVRYWLASFSMQFPVNLNLVGRPVLVVGGGRIAFRKVQQLLAAGGDVTVLAPQIIEEFNDIPVTLIHREYATGDAAQFRLVITATGNTPVDQAIFDECEELGIWVNSADDPQRCSFTLPAAFRRGPVMVTVSTGGASPALASFLRSELEQLIGEEFVEVAASLAAQRAQFHSNGISTEDVDWKPIIREALQQSAIECPHLMQSLAPVEATA</sequence>
<evidence type="ECO:0000259" key="7">
    <source>
        <dbReference type="Pfam" id="PF14824"/>
    </source>
</evidence>
<organism evidence="8">
    <name type="scientific">freshwater metagenome</name>
    <dbReference type="NCBI Taxonomy" id="449393"/>
    <lineage>
        <taxon>unclassified sequences</taxon>
        <taxon>metagenomes</taxon>
        <taxon>ecological metagenomes</taxon>
    </lineage>
</organism>
<dbReference type="InterPro" id="IPR036291">
    <property type="entry name" value="NAD(P)-bd_dom_sf"/>
</dbReference>
<dbReference type="AlphaFoldDB" id="A0A6J6MC49"/>
<dbReference type="Pfam" id="PF13241">
    <property type="entry name" value="NAD_binding_7"/>
    <property type="match status" value="1"/>
</dbReference>
<evidence type="ECO:0000256" key="1">
    <source>
        <dbReference type="ARBA" id="ARBA00005010"/>
    </source>
</evidence>
<evidence type="ECO:0000256" key="2">
    <source>
        <dbReference type="ARBA" id="ARBA00012400"/>
    </source>
</evidence>
<dbReference type="UniPathway" id="UPA00262">
    <property type="reaction ID" value="UER00222"/>
</dbReference>
<dbReference type="GO" id="GO:0043115">
    <property type="term" value="F:precorrin-2 dehydrogenase activity"/>
    <property type="evidence" value="ECO:0007669"/>
    <property type="project" value="UniProtKB-EC"/>
</dbReference>
<evidence type="ECO:0000256" key="3">
    <source>
        <dbReference type="ARBA" id="ARBA00023002"/>
    </source>
</evidence>
<dbReference type="EMBL" id="CAEZWV010000012">
    <property type="protein sequence ID" value="CAB4670335.1"/>
    <property type="molecule type" value="Genomic_DNA"/>
</dbReference>
<evidence type="ECO:0000256" key="5">
    <source>
        <dbReference type="ARBA" id="ARBA00023244"/>
    </source>
</evidence>
<keyword evidence="5" id="KW-0627">Porphyrin biosynthesis</keyword>
<dbReference type="SUPFAM" id="SSF75615">
    <property type="entry name" value="Siroheme synthase middle domains-like"/>
    <property type="match status" value="1"/>
</dbReference>
<dbReference type="GO" id="GO:0019354">
    <property type="term" value="P:siroheme biosynthetic process"/>
    <property type="evidence" value="ECO:0007669"/>
    <property type="project" value="UniProtKB-UniPathway"/>
</dbReference>
<dbReference type="InterPro" id="IPR028281">
    <property type="entry name" value="Sirohaem_synthase_central"/>
</dbReference>
<protein>
    <recommendedName>
        <fullName evidence="2">precorrin-2 dehydrogenase</fullName>
        <ecNumber evidence="2">1.3.1.76</ecNumber>
    </recommendedName>
</protein>
<dbReference type="NCBIfam" id="TIGR01470">
    <property type="entry name" value="cysG_Nterm"/>
    <property type="match status" value="1"/>
</dbReference>
<reference evidence="8" key="1">
    <citation type="submission" date="2020-05" db="EMBL/GenBank/DDBJ databases">
        <authorList>
            <person name="Chiriac C."/>
            <person name="Salcher M."/>
            <person name="Ghai R."/>
            <person name="Kavagutti S V."/>
        </authorList>
    </citation>
    <scope>NUCLEOTIDE SEQUENCE</scope>
</reference>
<dbReference type="GO" id="GO:0004325">
    <property type="term" value="F:ferrochelatase activity"/>
    <property type="evidence" value="ECO:0007669"/>
    <property type="project" value="InterPro"/>
</dbReference>
<accession>A0A6J6MC49</accession>
<dbReference type="InterPro" id="IPR028161">
    <property type="entry name" value="Met8-like"/>
</dbReference>
<dbReference type="EC" id="1.3.1.76" evidence="2"/>
<dbReference type="Gene3D" id="3.30.160.110">
    <property type="entry name" value="Siroheme synthase, domain 2"/>
    <property type="match status" value="1"/>
</dbReference>
<keyword evidence="3" id="KW-0560">Oxidoreductase</keyword>